<name>W4FBT3_APHAT</name>
<organism evidence="2">
    <name type="scientific">Aphanomyces astaci</name>
    <name type="common">Crayfish plague agent</name>
    <dbReference type="NCBI Taxonomy" id="112090"/>
    <lineage>
        <taxon>Eukaryota</taxon>
        <taxon>Sar</taxon>
        <taxon>Stramenopiles</taxon>
        <taxon>Oomycota</taxon>
        <taxon>Saprolegniomycetes</taxon>
        <taxon>Saprolegniales</taxon>
        <taxon>Verrucalvaceae</taxon>
        <taxon>Aphanomyces</taxon>
    </lineage>
</organism>
<dbReference type="Gene3D" id="3.30.420.10">
    <property type="entry name" value="Ribonuclease H-like superfamily/Ribonuclease H"/>
    <property type="match status" value="1"/>
</dbReference>
<dbReference type="EMBL" id="KI913342">
    <property type="protein sequence ID" value="ETV64271.1"/>
    <property type="molecule type" value="Genomic_DNA"/>
</dbReference>
<dbReference type="VEuPathDB" id="FungiDB:H257_18817"/>
<accession>W4FBT3</accession>
<dbReference type="GO" id="GO:0003676">
    <property type="term" value="F:nucleic acid binding"/>
    <property type="evidence" value="ECO:0007669"/>
    <property type="project" value="InterPro"/>
</dbReference>
<proteinExistence type="predicted"/>
<dbReference type="PANTHER" id="PTHR33889:SF7">
    <property type="entry name" value="OS04G0681850 PROTEIN"/>
    <property type="match status" value="1"/>
</dbReference>
<dbReference type="PANTHER" id="PTHR33889">
    <property type="entry name" value="OS04G0681850 PROTEIN"/>
    <property type="match status" value="1"/>
</dbReference>
<dbReference type="OrthoDB" id="78394at2759"/>
<protein>
    <recommendedName>
        <fullName evidence="1">DUF7769 domain-containing protein</fullName>
    </recommendedName>
</protein>
<dbReference type="AlphaFoldDB" id="W4FBT3"/>
<dbReference type="RefSeq" id="XP_009846245.1">
    <property type="nucleotide sequence ID" value="XM_009847943.1"/>
</dbReference>
<gene>
    <name evidence="2" type="ORF">H257_18817</name>
</gene>
<dbReference type="Pfam" id="PF24964">
    <property type="entry name" value="DUF7769"/>
    <property type="match status" value="1"/>
</dbReference>
<feature type="domain" description="DUF7769" evidence="1">
    <location>
        <begin position="22"/>
        <end position="76"/>
    </location>
</feature>
<dbReference type="GeneID" id="20820813"/>
<evidence type="ECO:0000313" key="2">
    <source>
        <dbReference type="EMBL" id="ETV64271.1"/>
    </source>
</evidence>
<dbReference type="InterPro" id="IPR056671">
    <property type="entry name" value="DUF7769"/>
</dbReference>
<evidence type="ECO:0000259" key="1">
    <source>
        <dbReference type="Pfam" id="PF24964"/>
    </source>
</evidence>
<reference evidence="2" key="1">
    <citation type="submission" date="2013-12" db="EMBL/GenBank/DDBJ databases">
        <title>The Genome Sequence of Aphanomyces astaci APO3.</title>
        <authorList>
            <consortium name="The Broad Institute Genomics Platform"/>
            <person name="Russ C."/>
            <person name="Tyler B."/>
            <person name="van West P."/>
            <person name="Dieguez-Uribeondo J."/>
            <person name="Young S.K."/>
            <person name="Zeng Q."/>
            <person name="Gargeya S."/>
            <person name="Fitzgerald M."/>
            <person name="Abouelleil A."/>
            <person name="Alvarado L."/>
            <person name="Chapman S.B."/>
            <person name="Gainer-Dewar J."/>
            <person name="Goldberg J."/>
            <person name="Griggs A."/>
            <person name="Gujja S."/>
            <person name="Hansen M."/>
            <person name="Howarth C."/>
            <person name="Imamovic A."/>
            <person name="Ireland A."/>
            <person name="Larimer J."/>
            <person name="McCowan C."/>
            <person name="Murphy C."/>
            <person name="Pearson M."/>
            <person name="Poon T.W."/>
            <person name="Priest M."/>
            <person name="Roberts A."/>
            <person name="Saif S."/>
            <person name="Shea T."/>
            <person name="Sykes S."/>
            <person name="Wortman J."/>
            <person name="Nusbaum C."/>
            <person name="Birren B."/>
        </authorList>
    </citation>
    <scope>NUCLEOTIDE SEQUENCE [LARGE SCALE GENOMIC DNA]</scope>
    <source>
        <strain evidence="2">APO3</strain>
    </source>
</reference>
<sequence length="193" mass="22005">MPSPPPRAALVNLNTPYAKRKLSDTERRAIYEKLLSRSTDGELPHGAYANTARLFNCNWRSVSRIWARGRKSSQQGNVDAKFKGKSGSKRKYTTSDIERAVKALPIQARQTLRTMAAQSGVAKTTLVRHMAEEKRLKAKSSYSKPLLTDENARGRMEHALSLLQQSPNRTTFSKMHQYVHIDEKWFFLTTVRK</sequence>
<dbReference type="InterPro" id="IPR036397">
    <property type="entry name" value="RNaseH_sf"/>
</dbReference>